<keyword evidence="1 4" id="KW-0378">Hydrolase</keyword>
<name>A0A2W2DQ91_9ACTN</name>
<sequence length="380" mass="40112">MACAGATSRREAAMTDDRLRRIAERAQEIEKQAVAPGTTGPPQVPPPIDVTPPGLPRIGLLLGGGAAKGAYELGAIEALAAQGLSIEAIAGSSIGALNGVVLACAPDLPTGAQRLGDLWTKVSSRLSAAVVGQPGRPDDSGEVDEAFAVGVANLPVRAVRLLLDNGYLEQLVEQVVDVDTLRVGPPMWVTGLPVGPPPWFPLERAVQHAVNWLAARLGKAELLHLNHLPRAEVCAAVLASAALPFLFSSRRVGERYYADGGLGQDKVPVRAFAAQGCELVIAVHLDALDVLRERDRAGIKLLEVRPSRPLSPKGLVGAANGLLDFSPQRMAQLRALGHADMTTALTSYAQQAGLVWLRRESQRAALEAVSELREPPTPPR</sequence>
<evidence type="ECO:0000256" key="2">
    <source>
        <dbReference type="ARBA" id="ARBA00022963"/>
    </source>
</evidence>
<dbReference type="Pfam" id="PF01734">
    <property type="entry name" value="Patatin"/>
    <property type="match status" value="1"/>
</dbReference>
<dbReference type="PROSITE" id="PS51635">
    <property type="entry name" value="PNPLA"/>
    <property type="match status" value="1"/>
</dbReference>
<dbReference type="AlphaFoldDB" id="A0A2W2DQ91"/>
<comment type="caution">
    <text evidence="4">Lacks conserved residue(s) required for the propagation of feature annotation.</text>
</comment>
<dbReference type="GO" id="GO:0016787">
    <property type="term" value="F:hydrolase activity"/>
    <property type="evidence" value="ECO:0007669"/>
    <property type="project" value="UniProtKB-UniRule"/>
</dbReference>
<feature type="compositionally biased region" description="Pro residues" evidence="5">
    <location>
        <begin position="42"/>
        <end position="51"/>
    </location>
</feature>
<dbReference type="PANTHER" id="PTHR14226:SF29">
    <property type="entry name" value="NEUROPATHY TARGET ESTERASE SWS"/>
    <property type="match status" value="1"/>
</dbReference>
<dbReference type="OrthoDB" id="3539525at2"/>
<gene>
    <name evidence="7" type="ORF">C1I93_06130</name>
</gene>
<evidence type="ECO:0000256" key="4">
    <source>
        <dbReference type="PROSITE-ProRule" id="PRU01161"/>
    </source>
</evidence>
<feature type="domain" description="PNPLA" evidence="6">
    <location>
        <begin position="60"/>
        <end position="273"/>
    </location>
</feature>
<evidence type="ECO:0000256" key="3">
    <source>
        <dbReference type="ARBA" id="ARBA00023098"/>
    </source>
</evidence>
<accession>A0A2W2DQ91</accession>
<comment type="caution">
    <text evidence="7">The sequence shown here is derived from an EMBL/GenBank/DDBJ whole genome shotgun (WGS) entry which is preliminary data.</text>
</comment>
<feature type="region of interest" description="Disordered" evidence="5">
    <location>
        <begin position="30"/>
        <end position="51"/>
    </location>
</feature>
<feature type="active site" description="Nucleophile" evidence="4">
    <location>
        <position position="93"/>
    </location>
</feature>
<dbReference type="InterPro" id="IPR016035">
    <property type="entry name" value="Acyl_Trfase/lysoPLipase"/>
</dbReference>
<protein>
    <recommendedName>
        <fullName evidence="6">PNPLA domain-containing protein</fullName>
    </recommendedName>
</protein>
<evidence type="ECO:0000313" key="7">
    <source>
        <dbReference type="EMBL" id="PZF99326.1"/>
    </source>
</evidence>
<dbReference type="Proteomes" id="UP000248627">
    <property type="component" value="Unassembled WGS sequence"/>
</dbReference>
<dbReference type="Gene3D" id="3.40.1090.10">
    <property type="entry name" value="Cytosolic phospholipase A2 catalytic domain"/>
    <property type="match status" value="2"/>
</dbReference>
<organism evidence="7 8">
    <name type="scientific">Micromonospora endophytica</name>
    <dbReference type="NCBI Taxonomy" id="515350"/>
    <lineage>
        <taxon>Bacteria</taxon>
        <taxon>Bacillati</taxon>
        <taxon>Actinomycetota</taxon>
        <taxon>Actinomycetes</taxon>
        <taxon>Micromonosporales</taxon>
        <taxon>Micromonosporaceae</taxon>
        <taxon>Micromonospora</taxon>
    </lineage>
</organism>
<dbReference type="InterPro" id="IPR002641">
    <property type="entry name" value="PNPLA_dom"/>
</dbReference>
<keyword evidence="2 4" id="KW-0442">Lipid degradation</keyword>
<dbReference type="SUPFAM" id="SSF52151">
    <property type="entry name" value="FabD/lysophospholipase-like"/>
    <property type="match status" value="1"/>
</dbReference>
<proteinExistence type="predicted"/>
<keyword evidence="8" id="KW-1185">Reference proteome</keyword>
<feature type="active site" description="Proton acceptor" evidence="4">
    <location>
        <position position="259"/>
    </location>
</feature>
<evidence type="ECO:0000256" key="5">
    <source>
        <dbReference type="SAM" id="MobiDB-lite"/>
    </source>
</evidence>
<feature type="short sequence motif" description="GXSXG" evidence="4">
    <location>
        <begin position="91"/>
        <end position="95"/>
    </location>
</feature>
<feature type="short sequence motif" description="DGA/G" evidence="4">
    <location>
        <begin position="259"/>
        <end position="261"/>
    </location>
</feature>
<evidence type="ECO:0000259" key="6">
    <source>
        <dbReference type="PROSITE" id="PS51635"/>
    </source>
</evidence>
<dbReference type="InterPro" id="IPR050301">
    <property type="entry name" value="NTE"/>
</dbReference>
<reference evidence="7 8" key="1">
    <citation type="submission" date="2018-01" db="EMBL/GenBank/DDBJ databases">
        <title>Draft genome sequence of Jishengella endophytica.</title>
        <authorList>
            <person name="Sahin N."/>
            <person name="Ay H."/>
            <person name="Saygin H."/>
        </authorList>
    </citation>
    <scope>NUCLEOTIDE SEQUENCE [LARGE SCALE GENOMIC DNA]</scope>
    <source>
        <strain evidence="7 8">DSM 45430</strain>
    </source>
</reference>
<dbReference type="EMBL" id="POTX01000025">
    <property type="protein sequence ID" value="PZF99326.1"/>
    <property type="molecule type" value="Genomic_DNA"/>
</dbReference>
<evidence type="ECO:0000256" key="1">
    <source>
        <dbReference type="ARBA" id="ARBA00022801"/>
    </source>
</evidence>
<dbReference type="PANTHER" id="PTHR14226">
    <property type="entry name" value="NEUROPATHY TARGET ESTERASE/SWISS CHEESE D.MELANOGASTER"/>
    <property type="match status" value="1"/>
</dbReference>
<evidence type="ECO:0000313" key="8">
    <source>
        <dbReference type="Proteomes" id="UP000248627"/>
    </source>
</evidence>
<keyword evidence="3 4" id="KW-0443">Lipid metabolism</keyword>
<dbReference type="GO" id="GO:0016042">
    <property type="term" value="P:lipid catabolic process"/>
    <property type="evidence" value="ECO:0007669"/>
    <property type="project" value="UniProtKB-UniRule"/>
</dbReference>